<keyword evidence="3" id="KW-1185">Reference proteome</keyword>
<dbReference type="InterPro" id="IPR011990">
    <property type="entry name" value="TPR-like_helical_dom_sf"/>
</dbReference>
<dbReference type="RefSeq" id="WP_314011914.1">
    <property type="nucleotide sequence ID" value="NZ_JAVTTP010000001.1"/>
</dbReference>
<dbReference type="Gene3D" id="1.25.40.390">
    <property type="match status" value="1"/>
</dbReference>
<reference evidence="2 3" key="1">
    <citation type="submission" date="2023-09" db="EMBL/GenBank/DDBJ databases">
        <title>Novel taxa isolated from Blanes Bay.</title>
        <authorList>
            <person name="Rey-Velasco X."/>
            <person name="Lucena T."/>
        </authorList>
    </citation>
    <scope>NUCLEOTIDE SEQUENCE [LARGE SCALE GENOMIC DNA]</scope>
    <source>
        <strain evidence="2 3">S334</strain>
    </source>
</reference>
<organism evidence="2 3">
    <name type="scientific">Pricia mediterranea</name>
    <dbReference type="NCBI Taxonomy" id="3076079"/>
    <lineage>
        <taxon>Bacteria</taxon>
        <taxon>Pseudomonadati</taxon>
        <taxon>Bacteroidota</taxon>
        <taxon>Flavobacteriia</taxon>
        <taxon>Flavobacteriales</taxon>
        <taxon>Flavobacteriaceae</taxon>
        <taxon>Pricia</taxon>
    </lineage>
</organism>
<keyword evidence="2" id="KW-0449">Lipoprotein</keyword>
<evidence type="ECO:0000256" key="1">
    <source>
        <dbReference type="SAM" id="SignalP"/>
    </source>
</evidence>
<dbReference type="PROSITE" id="PS51257">
    <property type="entry name" value="PROKAR_LIPOPROTEIN"/>
    <property type="match status" value="1"/>
</dbReference>
<dbReference type="Pfam" id="PF12771">
    <property type="entry name" value="SusD-like_2"/>
    <property type="match status" value="1"/>
</dbReference>
<name>A0ABU3L1X5_9FLAO</name>
<dbReference type="SUPFAM" id="SSF48452">
    <property type="entry name" value="TPR-like"/>
    <property type="match status" value="1"/>
</dbReference>
<keyword evidence="1" id="KW-0732">Signal</keyword>
<feature type="chain" id="PRO_5046477316" evidence="1">
    <location>
        <begin position="20"/>
        <end position="483"/>
    </location>
</feature>
<sequence length="483" mass="54062">MKNAKITVLLLLGLMGSCADDMALSSLNEDPKNPISGVPDELFFTNAQRNLVDINATIDINFNVFRFVVQYASSPIYTEESQYNLQTRTIPSNYWRTLYRDILVDFKAARDELNTDDSYNFSDRIPIRENRLAIIQLMEIYTYAQLVDTFGNVPYSEALDGENITPAYDDAATIYQDLIANLNEAISALDADFAGYGGADLIYDGDVSQWIKFANSLKLKLAMTLADVNPEQSRTLVEEAAPNVFESNNDNALLPYLAAPPNTNPLWEDLVQSGRSDYFMADTFVDALNQLNDPRRDVFFSNPIDGEYVGGEYAAGGDFDTTSHFGDAFVDPQLPGNILDYSEVNFLLADAAARGYNVVGTPEEFYNIAIRASFDYWELPEADATAYLANPDVAYATAEGDFRQKIGTQMWIALFNRGAESWLQWRRFDFPVLNAAPQLTLDDIPVRYTYPIDEQSRNNANREAAASAIGGDNLDNKLFWDVN</sequence>
<dbReference type="Proteomes" id="UP001250656">
    <property type="component" value="Unassembled WGS sequence"/>
</dbReference>
<dbReference type="EMBL" id="JAVTTP010000001">
    <property type="protein sequence ID" value="MDT7827112.1"/>
    <property type="molecule type" value="Genomic_DNA"/>
</dbReference>
<proteinExistence type="predicted"/>
<protein>
    <submittedName>
        <fullName evidence="2">SusD/RagB family nutrient-binding outer membrane lipoprotein</fullName>
    </submittedName>
</protein>
<gene>
    <name evidence="2" type="ORF">RQM65_00350</name>
</gene>
<evidence type="ECO:0000313" key="3">
    <source>
        <dbReference type="Proteomes" id="UP001250656"/>
    </source>
</evidence>
<comment type="caution">
    <text evidence="2">The sequence shown here is derived from an EMBL/GenBank/DDBJ whole genome shotgun (WGS) entry which is preliminary data.</text>
</comment>
<feature type="signal peptide" evidence="1">
    <location>
        <begin position="1"/>
        <end position="19"/>
    </location>
</feature>
<accession>A0ABU3L1X5</accession>
<dbReference type="InterPro" id="IPR041662">
    <property type="entry name" value="SusD-like_2"/>
</dbReference>
<evidence type="ECO:0000313" key="2">
    <source>
        <dbReference type="EMBL" id="MDT7827112.1"/>
    </source>
</evidence>